<dbReference type="Pfam" id="PF00155">
    <property type="entry name" value="Aminotran_1_2"/>
    <property type="match status" value="1"/>
</dbReference>
<dbReference type="Gene3D" id="3.90.1150.10">
    <property type="entry name" value="Aspartate Aminotransferase, domain 1"/>
    <property type="match status" value="2"/>
</dbReference>
<dbReference type="FunFam" id="3.40.640.10:FF:000048">
    <property type="entry name" value="tyrosine aminotransferase"/>
    <property type="match status" value="1"/>
</dbReference>
<evidence type="ECO:0000256" key="1">
    <source>
        <dbReference type="ARBA" id="ARBA00001933"/>
    </source>
</evidence>
<dbReference type="CDD" id="cd00609">
    <property type="entry name" value="AAT_like"/>
    <property type="match status" value="1"/>
</dbReference>
<dbReference type="AlphaFoldDB" id="A0A9Q0JB34"/>
<evidence type="ECO:0000313" key="8">
    <source>
        <dbReference type="EMBL" id="KAJ4836041.1"/>
    </source>
</evidence>
<organism evidence="8 9">
    <name type="scientific">Turnera subulata</name>
    <dbReference type="NCBI Taxonomy" id="218843"/>
    <lineage>
        <taxon>Eukaryota</taxon>
        <taxon>Viridiplantae</taxon>
        <taxon>Streptophyta</taxon>
        <taxon>Embryophyta</taxon>
        <taxon>Tracheophyta</taxon>
        <taxon>Spermatophyta</taxon>
        <taxon>Magnoliopsida</taxon>
        <taxon>eudicotyledons</taxon>
        <taxon>Gunneridae</taxon>
        <taxon>Pentapetalae</taxon>
        <taxon>rosids</taxon>
        <taxon>fabids</taxon>
        <taxon>Malpighiales</taxon>
        <taxon>Passifloraceae</taxon>
        <taxon>Turnera</taxon>
    </lineage>
</organism>
<dbReference type="InterPro" id="IPR015424">
    <property type="entry name" value="PyrdxlP-dep_Trfase"/>
</dbReference>
<evidence type="ECO:0000256" key="2">
    <source>
        <dbReference type="ARBA" id="ARBA00007441"/>
    </source>
</evidence>
<reference evidence="8" key="2">
    <citation type="journal article" date="2023" name="Plants (Basel)">
        <title>Annotation of the Turnera subulata (Passifloraceae) Draft Genome Reveals the S-Locus Evolved after the Divergence of Turneroideae from Passifloroideae in a Stepwise Manner.</title>
        <authorList>
            <person name="Henning P.M."/>
            <person name="Roalson E.H."/>
            <person name="Mir W."/>
            <person name="McCubbin A.G."/>
            <person name="Shore J.S."/>
        </authorList>
    </citation>
    <scope>NUCLEOTIDE SEQUENCE</scope>
    <source>
        <strain evidence="8">F60SS</strain>
    </source>
</reference>
<dbReference type="InterPro" id="IPR015422">
    <property type="entry name" value="PyrdxlP-dep_Trfase_small"/>
</dbReference>
<dbReference type="Gene3D" id="3.40.640.10">
    <property type="entry name" value="Type I PLP-dependent aspartate aminotransferase-like (Major domain)"/>
    <property type="match status" value="1"/>
</dbReference>
<dbReference type="GO" id="GO:0006572">
    <property type="term" value="P:L-tyrosine catabolic process"/>
    <property type="evidence" value="ECO:0007669"/>
    <property type="project" value="TreeGrafter"/>
</dbReference>
<dbReference type="InterPro" id="IPR015421">
    <property type="entry name" value="PyrdxlP-dep_Trfase_major"/>
</dbReference>
<dbReference type="EMBL" id="JAKUCV010004241">
    <property type="protein sequence ID" value="KAJ4836041.1"/>
    <property type="molecule type" value="Genomic_DNA"/>
</dbReference>
<dbReference type="OrthoDB" id="7042322at2759"/>
<dbReference type="GO" id="GO:0030170">
    <property type="term" value="F:pyridoxal phosphate binding"/>
    <property type="evidence" value="ECO:0007669"/>
    <property type="project" value="InterPro"/>
</dbReference>
<evidence type="ECO:0000256" key="6">
    <source>
        <dbReference type="SAM" id="MobiDB-lite"/>
    </source>
</evidence>
<dbReference type="PANTHER" id="PTHR45744:SF11">
    <property type="entry name" value="TYROSINE AMINOTRANSFERASE"/>
    <property type="match status" value="1"/>
</dbReference>
<reference evidence="8" key="1">
    <citation type="submission" date="2022-02" db="EMBL/GenBank/DDBJ databases">
        <authorList>
            <person name="Henning P.M."/>
            <person name="McCubbin A.G."/>
            <person name="Shore J.S."/>
        </authorList>
    </citation>
    <scope>NUCLEOTIDE SEQUENCE</scope>
    <source>
        <strain evidence="8">F60SS</strain>
        <tissue evidence="8">Leaves</tissue>
    </source>
</reference>
<evidence type="ECO:0000256" key="3">
    <source>
        <dbReference type="ARBA" id="ARBA00022898"/>
    </source>
</evidence>
<comment type="similarity">
    <text evidence="2 4">Belongs to the class-I pyridoxal-phosphate-dependent aminotransferase family.</text>
</comment>
<gene>
    <name evidence="8" type="ORF">Tsubulata_030238</name>
</gene>
<evidence type="ECO:0000256" key="4">
    <source>
        <dbReference type="PIRNR" id="PIRNR000517"/>
    </source>
</evidence>
<feature type="region of interest" description="Disordered" evidence="6">
    <location>
        <begin position="1"/>
        <end position="21"/>
    </location>
</feature>
<feature type="domain" description="Aminotransferase class I/classII large" evidence="7">
    <location>
        <begin position="47"/>
        <end position="272"/>
    </location>
</feature>
<evidence type="ECO:0000259" key="7">
    <source>
        <dbReference type="Pfam" id="PF00155"/>
    </source>
</evidence>
<dbReference type="InterPro" id="IPR005958">
    <property type="entry name" value="TyrNic_aminoTrfase"/>
</dbReference>
<proteinExistence type="inferred from homology"/>
<comment type="caution">
    <text evidence="8">The sequence shown here is derived from an EMBL/GenBank/DDBJ whole genome shotgun (WGS) entry which is preliminary data.</text>
</comment>
<name>A0A9Q0JB34_9ROSI</name>
<dbReference type="Proteomes" id="UP001141552">
    <property type="component" value="Unassembled WGS sequence"/>
</dbReference>
<comment type="cofactor">
    <cofactor evidence="1 4 5">
        <name>pyridoxal 5'-phosphate</name>
        <dbReference type="ChEBI" id="CHEBI:597326"/>
    </cofactor>
</comment>
<dbReference type="InterPro" id="IPR004839">
    <property type="entry name" value="Aminotransferase_I/II_large"/>
</dbReference>
<keyword evidence="9" id="KW-1185">Reference proteome</keyword>
<accession>A0A9Q0JB34</accession>
<dbReference type="PANTHER" id="PTHR45744">
    <property type="entry name" value="TYROSINE AMINOTRANSFERASE"/>
    <property type="match status" value="1"/>
</dbReference>
<dbReference type="PIRSF" id="PIRSF000517">
    <property type="entry name" value="Tyr_transaminase"/>
    <property type="match status" value="1"/>
</dbReference>
<dbReference type="SUPFAM" id="SSF53383">
    <property type="entry name" value="PLP-dependent transferases"/>
    <property type="match status" value="1"/>
</dbReference>
<dbReference type="GO" id="GO:0004838">
    <property type="term" value="F:L-tyrosine-2-oxoglutarate transaminase activity"/>
    <property type="evidence" value="ECO:0007669"/>
    <property type="project" value="TreeGrafter"/>
</dbReference>
<evidence type="ECO:0000313" key="9">
    <source>
        <dbReference type="Proteomes" id="UP001141552"/>
    </source>
</evidence>
<feature type="modified residue" description="N6-(pyridoxal phosphate)lysine" evidence="5">
    <location>
        <position position="256"/>
    </location>
</feature>
<evidence type="ECO:0000256" key="5">
    <source>
        <dbReference type="PIRSR" id="PIRSR000517-1"/>
    </source>
</evidence>
<dbReference type="NCBIfam" id="TIGR01265">
    <property type="entry name" value="tyr_nico_aTase"/>
    <property type="match status" value="1"/>
</dbReference>
<keyword evidence="3 4" id="KW-0663">Pyridoxal phosphate</keyword>
<sequence>MSMENGSKKWRFQAKNSQQQQEALTTANIRGVLGILMGNLDPKDKRPVIPLSHGDPSAFPCFRTTSAAEDAIVDALKSAKHNHYSPSVGLLPARRALADYMNKDLPYKLSPDNVYLTAGCSHAIELALTVLAQPGNNILLPRPGFPYTEAIAASCGFEVRHFDLLPEQGWEVDLEAVEALGDENTVAMVIINPGNPCGNVYSYEHLKKVAETARKLGIIVIADEVYGHMAFGSTPFVPMGVFGSVVPVLTLGSLSKRWIVPGWRMGWLVTNDPTDLLRDSGIELNLSDMEDINDDIDFSLKLAREESTFVLPGTTVGMKNWFRISFAVDPATLEDGLERMKAFCLRHAKKQTILN</sequence>
<protein>
    <recommendedName>
        <fullName evidence="7">Aminotransferase class I/classII large domain-containing protein</fullName>
    </recommendedName>
</protein>